<comment type="caution">
    <text evidence="1">The sequence shown here is derived from an EMBL/GenBank/DDBJ whole genome shotgun (WGS) entry which is preliminary data.</text>
</comment>
<dbReference type="Proteomes" id="UP000469011">
    <property type="component" value="Unassembled WGS sequence"/>
</dbReference>
<organism evidence="1 2">
    <name type="scientific">Jiella pacifica</name>
    <dbReference type="NCBI Taxonomy" id="2696469"/>
    <lineage>
        <taxon>Bacteria</taxon>
        <taxon>Pseudomonadati</taxon>
        <taxon>Pseudomonadota</taxon>
        <taxon>Alphaproteobacteria</taxon>
        <taxon>Hyphomicrobiales</taxon>
        <taxon>Aurantimonadaceae</taxon>
        <taxon>Jiella</taxon>
    </lineage>
</organism>
<evidence type="ECO:0000313" key="1">
    <source>
        <dbReference type="EMBL" id="NDW06024.1"/>
    </source>
</evidence>
<sequence>MEAAMNNRRPFPWRKLTPAQIALLERLLSANGALEYGKLDYSELAAFEELRKLKLADMRIRGRSKLEAVATDQGRKARDNSYETDRIVVRVTDPQIELLRYLDDGFLYEDSVGRTGHDMPGHMRDVCRRMYLRGWVEWHGGWDGVRWARSTPAGREVLAAIDAFDDAICPLKLLD</sequence>
<accession>A0A6N9T3S6</accession>
<name>A0A6N9T3S6_9HYPH</name>
<evidence type="ECO:0000313" key="2">
    <source>
        <dbReference type="Proteomes" id="UP000469011"/>
    </source>
</evidence>
<dbReference type="RefSeq" id="WP_163464514.1">
    <property type="nucleotide sequence ID" value="NZ_JAAAMG010000014.1"/>
</dbReference>
<reference evidence="1 2" key="1">
    <citation type="submission" date="2020-01" db="EMBL/GenBank/DDBJ databases">
        <title>Jiella pacifica sp. nov.</title>
        <authorList>
            <person name="Xue Z."/>
            <person name="Zhu S."/>
            <person name="Chen J."/>
            <person name="Yang J."/>
        </authorList>
    </citation>
    <scope>NUCLEOTIDE SEQUENCE [LARGE SCALE GENOMIC DNA]</scope>
    <source>
        <strain evidence="1 2">40Bstr34</strain>
    </source>
</reference>
<keyword evidence="2" id="KW-1185">Reference proteome</keyword>
<proteinExistence type="predicted"/>
<dbReference type="EMBL" id="JAAAMG010000014">
    <property type="protein sequence ID" value="NDW06024.1"/>
    <property type="molecule type" value="Genomic_DNA"/>
</dbReference>
<protein>
    <submittedName>
        <fullName evidence="1">Uncharacterized protein</fullName>
    </submittedName>
</protein>
<dbReference type="AlphaFoldDB" id="A0A6N9T3S6"/>
<gene>
    <name evidence="1" type="ORF">GTK09_16505</name>
</gene>